<dbReference type="GO" id="GO:0034599">
    <property type="term" value="P:cellular response to oxidative stress"/>
    <property type="evidence" value="ECO:0007669"/>
    <property type="project" value="TreeGrafter"/>
</dbReference>
<dbReference type="Gene3D" id="2.40.30.10">
    <property type="entry name" value="Translation factors"/>
    <property type="match status" value="1"/>
</dbReference>
<evidence type="ECO:0000256" key="3">
    <source>
        <dbReference type="ARBA" id="ARBA00013223"/>
    </source>
</evidence>
<dbReference type="InterPro" id="IPR008333">
    <property type="entry name" value="Cbr1-like_FAD-bd_dom"/>
</dbReference>
<dbReference type="Proteomes" id="UP000195807">
    <property type="component" value="Chromosome"/>
</dbReference>
<proteinExistence type="inferred from homology"/>
<protein>
    <recommendedName>
        <fullName evidence="3">ferredoxin--NADP(+) reductase</fullName>
        <ecNumber evidence="3">1.18.1.2</ecNumber>
    </recommendedName>
</protein>
<dbReference type="Pfam" id="PF00970">
    <property type="entry name" value="FAD_binding_6"/>
    <property type="match status" value="1"/>
</dbReference>
<comment type="catalytic activity">
    <reaction evidence="9">
        <text>2 reduced [2Fe-2S]-[ferredoxin] + NADP(+) + H(+) = 2 oxidized [2Fe-2S]-[ferredoxin] + NADPH</text>
        <dbReference type="Rhea" id="RHEA:20125"/>
        <dbReference type="Rhea" id="RHEA-COMP:10000"/>
        <dbReference type="Rhea" id="RHEA-COMP:10001"/>
        <dbReference type="ChEBI" id="CHEBI:15378"/>
        <dbReference type="ChEBI" id="CHEBI:33737"/>
        <dbReference type="ChEBI" id="CHEBI:33738"/>
        <dbReference type="ChEBI" id="CHEBI:57783"/>
        <dbReference type="ChEBI" id="CHEBI:58349"/>
        <dbReference type="EC" id="1.18.1.2"/>
    </reaction>
</comment>
<evidence type="ECO:0000256" key="6">
    <source>
        <dbReference type="ARBA" id="ARBA00022827"/>
    </source>
</evidence>
<dbReference type="InterPro" id="IPR033892">
    <property type="entry name" value="FNR_bac"/>
</dbReference>
<dbReference type="InterPro" id="IPR017938">
    <property type="entry name" value="Riboflavin_synthase-like_b-brl"/>
</dbReference>
<dbReference type="PANTHER" id="PTHR47878:SF1">
    <property type="entry name" value="FLAVODOXIN_FERREDOXIN--NADP REDUCTASE"/>
    <property type="match status" value="1"/>
</dbReference>
<dbReference type="EMBL" id="CP019602">
    <property type="protein sequence ID" value="ARU15418.1"/>
    <property type="molecule type" value="Genomic_DNA"/>
</dbReference>
<dbReference type="KEGG" id="cman:A9D14_03560"/>
<dbReference type="Gene3D" id="3.40.50.80">
    <property type="entry name" value="Nucleotide-binding domain of ferredoxin-NADP reductase (FNR) module"/>
    <property type="match status" value="1"/>
</dbReference>
<keyword evidence="12" id="KW-1185">Reference proteome</keyword>
<keyword evidence="5" id="KW-0547">Nucleotide-binding</keyword>
<dbReference type="SUPFAM" id="SSF52343">
    <property type="entry name" value="Ferredoxin reductase-like, C-terminal NADP-linked domain"/>
    <property type="match status" value="1"/>
</dbReference>
<evidence type="ECO:0000313" key="12">
    <source>
        <dbReference type="Proteomes" id="UP000195807"/>
    </source>
</evidence>
<dbReference type="InterPro" id="IPR051930">
    <property type="entry name" value="FNR_type-1"/>
</dbReference>
<evidence type="ECO:0000256" key="7">
    <source>
        <dbReference type="ARBA" id="ARBA00022857"/>
    </source>
</evidence>
<dbReference type="PANTHER" id="PTHR47878">
    <property type="entry name" value="OXIDOREDUCTASE FAD/NAD(P)-BINDING DOMAIN PROTEIN"/>
    <property type="match status" value="1"/>
</dbReference>
<sequence>MSNLTKNMDQALTQQPLVREDFTPSAALEVETVKRVHHLNDGLFSFSISRPASFRFRSGEFVMVGLPNDGKPLLRAYSIASPSYADELEFLSVKIQDGPLTSRLQHIRVGDPVYLGKKPTGTLVTDALIPGRRLFMLSTGTGLAPFMSLARDPDVYSMFSEIVLVHSVRKVSDLAYRDLLESQLAGDPLVQDEALLQFHYVPTVTREAFRTTGRIGQLIENGKLFENVSGPKTFDPENDRVMLCGSMEMIKDHAADLEARGFVEGSNAKPGHFVIERAFVG</sequence>
<gene>
    <name evidence="11" type="ORF">A9D14_03560</name>
</gene>
<dbReference type="GO" id="GO:0004324">
    <property type="term" value="F:ferredoxin-NADP+ reductase activity"/>
    <property type="evidence" value="ECO:0007669"/>
    <property type="project" value="UniProtKB-EC"/>
</dbReference>
<dbReference type="CDD" id="cd06195">
    <property type="entry name" value="FNR1"/>
    <property type="match status" value="1"/>
</dbReference>
<evidence type="ECO:0000256" key="9">
    <source>
        <dbReference type="ARBA" id="ARBA00047776"/>
    </source>
</evidence>
<dbReference type="Pfam" id="PF00175">
    <property type="entry name" value="NAD_binding_1"/>
    <property type="match status" value="1"/>
</dbReference>
<feature type="domain" description="FAD-binding FR-type" evidence="10">
    <location>
        <begin position="23"/>
        <end position="126"/>
    </location>
</feature>
<evidence type="ECO:0000259" key="10">
    <source>
        <dbReference type="PROSITE" id="PS51384"/>
    </source>
</evidence>
<dbReference type="InterPro" id="IPR039261">
    <property type="entry name" value="FNR_nucleotide-bd"/>
</dbReference>
<dbReference type="PROSITE" id="PS51384">
    <property type="entry name" value="FAD_FR"/>
    <property type="match status" value="1"/>
</dbReference>
<evidence type="ECO:0000256" key="5">
    <source>
        <dbReference type="ARBA" id="ARBA00022741"/>
    </source>
</evidence>
<keyword evidence="4" id="KW-0285">Flavoprotein</keyword>
<name>A0A1Z1F9C1_9SPHN</name>
<evidence type="ECO:0000313" key="11">
    <source>
        <dbReference type="EMBL" id="ARU15418.1"/>
    </source>
</evidence>
<keyword evidence="8" id="KW-0560">Oxidoreductase</keyword>
<accession>A0A1Z1F9C1</accession>
<keyword evidence="6" id="KW-0274">FAD</keyword>
<dbReference type="SUPFAM" id="SSF63380">
    <property type="entry name" value="Riboflavin synthase domain-like"/>
    <property type="match status" value="1"/>
</dbReference>
<evidence type="ECO:0000256" key="2">
    <source>
        <dbReference type="ARBA" id="ARBA00008312"/>
    </source>
</evidence>
<dbReference type="AlphaFoldDB" id="A0A1Z1F9C1"/>
<dbReference type="InterPro" id="IPR001433">
    <property type="entry name" value="OxRdtase_FAD/NAD-bd"/>
</dbReference>
<comment type="similarity">
    <text evidence="2">Belongs to the ferredoxin--NADP reductase type 1 family.</text>
</comment>
<dbReference type="InterPro" id="IPR017927">
    <property type="entry name" value="FAD-bd_FR_type"/>
</dbReference>
<dbReference type="STRING" id="450378.GCA_001661675_00710"/>
<dbReference type="OrthoDB" id="9784483at2"/>
<dbReference type="EC" id="1.18.1.2" evidence="3"/>
<organism evidence="11 12">
    <name type="scientific">Croceicoccus marinus</name>
    <dbReference type="NCBI Taxonomy" id="450378"/>
    <lineage>
        <taxon>Bacteria</taxon>
        <taxon>Pseudomonadati</taxon>
        <taxon>Pseudomonadota</taxon>
        <taxon>Alphaproteobacteria</taxon>
        <taxon>Sphingomonadales</taxon>
        <taxon>Erythrobacteraceae</taxon>
        <taxon>Croceicoccus</taxon>
    </lineage>
</organism>
<keyword evidence="7" id="KW-0521">NADP</keyword>
<dbReference type="GO" id="GO:0042167">
    <property type="term" value="P:heme catabolic process"/>
    <property type="evidence" value="ECO:0007669"/>
    <property type="project" value="TreeGrafter"/>
</dbReference>
<reference evidence="11 12" key="1">
    <citation type="submission" date="2017-01" db="EMBL/GenBank/DDBJ databases">
        <title>Complete genome sequence of esterase-producing bacterium Croceicoccus marinus E4A9.</title>
        <authorList>
            <person name="Wu Y.-H."/>
            <person name="Cheng H."/>
            <person name="Xu L."/>
            <person name="Huo Y.-Y."/>
            <person name="Wang C.-S."/>
            <person name="Xu X.-W."/>
        </authorList>
    </citation>
    <scope>NUCLEOTIDE SEQUENCE [LARGE SCALE GENOMIC DNA]</scope>
    <source>
        <strain evidence="11 12">E4A9</strain>
    </source>
</reference>
<evidence type="ECO:0000256" key="1">
    <source>
        <dbReference type="ARBA" id="ARBA00001974"/>
    </source>
</evidence>
<dbReference type="GO" id="GO:0000166">
    <property type="term" value="F:nucleotide binding"/>
    <property type="evidence" value="ECO:0007669"/>
    <property type="project" value="UniProtKB-KW"/>
</dbReference>
<evidence type="ECO:0000256" key="8">
    <source>
        <dbReference type="ARBA" id="ARBA00023002"/>
    </source>
</evidence>
<evidence type="ECO:0000256" key="4">
    <source>
        <dbReference type="ARBA" id="ARBA00022630"/>
    </source>
</evidence>
<comment type="cofactor">
    <cofactor evidence="1">
        <name>FAD</name>
        <dbReference type="ChEBI" id="CHEBI:57692"/>
    </cofactor>
</comment>